<sequence length="62" mass="7182">MQPLHPVLHLTISLEVQVEQVEQVNAGAPPLTRPPSRETPHKEVIRCYRDSQEIRDEISRQE</sequence>
<accession>A0AAD5R0K3</accession>
<reference evidence="1" key="1">
    <citation type="submission" date="2021-06" db="EMBL/GenBank/DDBJ databases">
        <title>Parelaphostrongylus tenuis whole genome reference sequence.</title>
        <authorList>
            <person name="Garwood T.J."/>
            <person name="Larsen P.A."/>
            <person name="Fountain-Jones N.M."/>
            <person name="Garbe J.R."/>
            <person name="Macchietto M.G."/>
            <person name="Kania S.A."/>
            <person name="Gerhold R.W."/>
            <person name="Richards J.E."/>
            <person name="Wolf T.M."/>
        </authorList>
    </citation>
    <scope>NUCLEOTIDE SEQUENCE</scope>
    <source>
        <strain evidence="1">MNPRO001-30</strain>
        <tissue evidence="1">Meninges</tissue>
    </source>
</reference>
<dbReference type="AlphaFoldDB" id="A0AAD5R0K3"/>
<gene>
    <name evidence="1" type="ORF">KIN20_028292</name>
</gene>
<evidence type="ECO:0000313" key="2">
    <source>
        <dbReference type="Proteomes" id="UP001196413"/>
    </source>
</evidence>
<dbReference type="Proteomes" id="UP001196413">
    <property type="component" value="Unassembled WGS sequence"/>
</dbReference>
<evidence type="ECO:0000313" key="1">
    <source>
        <dbReference type="EMBL" id="KAJ1367390.1"/>
    </source>
</evidence>
<organism evidence="1 2">
    <name type="scientific">Parelaphostrongylus tenuis</name>
    <name type="common">Meningeal worm</name>
    <dbReference type="NCBI Taxonomy" id="148309"/>
    <lineage>
        <taxon>Eukaryota</taxon>
        <taxon>Metazoa</taxon>
        <taxon>Ecdysozoa</taxon>
        <taxon>Nematoda</taxon>
        <taxon>Chromadorea</taxon>
        <taxon>Rhabditida</taxon>
        <taxon>Rhabditina</taxon>
        <taxon>Rhabditomorpha</taxon>
        <taxon>Strongyloidea</taxon>
        <taxon>Metastrongylidae</taxon>
        <taxon>Parelaphostrongylus</taxon>
    </lineage>
</organism>
<comment type="caution">
    <text evidence="1">The sequence shown here is derived from an EMBL/GenBank/DDBJ whole genome shotgun (WGS) entry which is preliminary data.</text>
</comment>
<dbReference type="EMBL" id="JAHQIW010005879">
    <property type="protein sequence ID" value="KAJ1367390.1"/>
    <property type="molecule type" value="Genomic_DNA"/>
</dbReference>
<keyword evidence="2" id="KW-1185">Reference proteome</keyword>
<protein>
    <submittedName>
        <fullName evidence="1">Uncharacterized protein</fullName>
    </submittedName>
</protein>
<proteinExistence type="predicted"/>
<name>A0AAD5R0K3_PARTN</name>